<organism evidence="10 11">
    <name type="scientific">Pisolithus microcarpus 441</name>
    <dbReference type="NCBI Taxonomy" id="765257"/>
    <lineage>
        <taxon>Eukaryota</taxon>
        <taxon>Fungi</taxon>
        <taxon>Dikarya</taxon>
        <taxon>Basidiomycota</taxon>
        <taxon>Agaricomycotina</taxon>
        <taxon>Agaricomycetes</taxon>
        <taxon>Agaricomycetidae</taxon>
        <taxon>Boletales</taxon>
        <taxon>Sclerodermatineae</taxon>
        <taxon>Pisolithaceae</taxon>
        <taxon>Pisolithus</taxon>
    </lineage>
</organism>
<name>A0A0D0A591_9AGAM</name>
<dbReference type="PANTHER" id="PTHR31595">
    <property type="entry name" value="LONG-CHAIN-ALCOHOL O-FATTY-ACYLTRANSFERASE 3-RELATED"/>
    <property type="match status" value="1"/>
</dbReference>
<dbReference type="GO" id="GO:0016020">
    <property type="term" value="C:membrane"/>
    <property type="evidence" value="ECO:0007669"/>
    <property type="project" value="UniProtKB-SubCell"/>
</dbReference>
<evidence type="ECO:0000313" key="10">
    <source>
        <dbReference type="EMBL" id="KIK29517.1"/>
    </source>
</evidence>
<feature type="transmembrane region" description="Helical" evidence="8">
    <location>
        <begin position="12"/>
        <end position="39"/>
    </location>
</feature>
<dbReference type="Pfam" id="PF13813">
    <property type="entry name" value="MBOAT_2"/>
    <property type="match status" value="1"/>
</dbReference>
<reference evidence="11" key="2">
    <citation type="submission" date="2015-01" db="EMBL/GenBank/DDBJ databases">
        <title>Evolutionary Origins and Diversification of the Mycorrhizal Mutualists.</title>
        <authorList>
            <consortium name="DOE Joint Genome Institute"/>
            <consortium name="Mycorrhizal Genomics Consortium"/>
            <person name="Kohler A."/>
            <person name="Kuo A."/>
            <person name="Nagy L.G."/>
            <person name="Floudas D."/>
            <person name="Copeland A."/>
            <person name="Barry K.W."/>
            <person name="Cichocki N."/>
            <person name="Veneault-Fourrey C."/>
            <person name="LaButti K."/>
            <person name="Lindquist E.A."/>
            <person name="Lipzen A."/>
            <person name="Lundell T."/>
            <person name="Morin E."/>
            <person name="Murat C."/>
            <person name="Riley R."/>
            <person name="Ohm R."/>
            <person name="Sun H."/>
            <person name="Tunlid A."/>
            <person name="Henrissat B."/>
            <person name="Grigoriev I.V."/>
            <person name="Hibbett D.S."/>
            <person name="Martin F."/>
        </authorList>
    </citation>
    <scope>NUCLEOTIDE SEQUENCE [LARGE SCALE GENOMIC DNA]</scope>
    <source>
        <strain evidence="11">441</strain>
    </source>
</reference>
<keyword evidence="11" id="KW-1185">Reference proteome</keyword>
<feature type="transmembrane region" description="Helical" evidence="8">
    <location>
        <begin position="376"/>
        <end position="394"/>
    </location>
</feature>
<comment type="pathway">
    <text evidence="2">Secondary metabolite biosynthesis.</text>
</comment>
<dbReference type="GO" id="GO:0006629">
    <property type="term" value="P:lipid metabolic process"/>
    <property type="evidence" value="ECO:0007669"/>
    <property type="project" value="InterPro"/>
</dbReference>
<dbReference type="EMBL" id="KN833689">
    <property type="protein sequence ID" value="KIK29517.1"/>
    <property type="molecule type" value="Genomic_DNA"/>
</dbReference>
<protein>
    <recommendedName>
        <fullName evidence="9">Wax synthase domain-containing protein</fullName>
    </recommendedName>
</protein>
<dbReference type="AlphaFoldDB" id="A0A0D0A591"/>
<reference evidence="10 11" key="1">
    <citation type="submission" date="2014-04" db="EMBL/GenBank/DDBJ databases">
        <authorList>
            <consortium name="DOE Joint Genome Institute"/>
            <person name="Kuo A."/>
            <person name="Kohler A."/>
            <person name="Costa M.D."/>
            <person name="Nagy L.G."/>
            <person name="Floudas D."/>
            <person name="Copeland A."/>
            <person name="Barry K.W."/>
            <person name="Cichocki N."/>
            <person name="Veneault-Fourrey C."/>
            <person name="LaButti K."/>
            <person name="Lindquist E.A."/>
            <person name="Lipzen A."/>
            <person name="Lundell T."/>
            <person name="Morin E."/>
            <person name="Murat C."/>
            <person name="Sun H."/>
            <person name="Tunlid A."/>
            <person name="Henrissat B."/>
            <person name="Grigoriev I.V."/>
            <person name="Hibbett D.S."/>
            <person name="Martin F."/>
            <person name="Nordberg H.P."/>
            <person name="Cantor M.N."/>
            <person name="Hua S.X."/>
        </authorList>
    </citation>
    <scope>NUCLEOTIDE SEQUENCE [LARGE SCALE GENOMIC DNA]</scope>
    <source>
        <strain evidence="10 11">441</strain>
    </source>
</reference>
<gene>
    <name evidence="10" type="ORF">PISMIDRAFT_6799</name>
</gene>
<dbReference type="InterPro" id="IPR044851">
    <property type="entry name" value="Wax_synthase"/>
</dbReference>
<feature type="transmembrane region" description="Helical" evidence="8">
    <location>
        <begin position="51"/>
        <end position="71"/>
    </location>
</feature>
<evidence type="ECO:0000256" key="1">
    <source>
        <dbReference type="ARBA" id="ARBA00004141"/>
    </source>
</evidence>
<evidence type="ECO:0000256" key="2">
    <source>
        <dbReference type="ARBA" id="ARBA00005179"/>
    </source>
</evidence>
<dbReference type="Proteomes" id="UP000054018">
    <property type="component" value="Unassembled WGS sequence"/>
</dbReference>
<dbReference type="InterPro" id="IPR032805">
    <property type="entry name" value="Wax_synthase_dom"/>
</dbReference>
<feature type="transmembrane region" description="Helical" evidence="8">
    <location>
        <begin position="298"/>
        <end position="318"/>
    </location>
</feature>
<dbReference type="HOGENOM" id="CLU_032731_1_1_1"/>
<dbReference type="OrthoDB" id="1077582at2759"/>
<comment type="similarity">
    <text evidence="3">Belongs to the wax synthase family.</text>
</comment>
<dbReference type="PANTHER" id="PTHR31595:SF57">
    <property type="entry name" value="OS04G0481900 PROTEIN"/>
    <property type="match status" value="1"/>
</dbReference>
<keyword evidence="5 8" id="KW-0812">Transmembrane</keyword>
<sequence>MDVLFPASRILILIFAALNFKSVSWSLVACSAVIVVLVADLPFARTGNRKLDYMFGAALGTTALQAIRFLLLVRPLEEYRHETDEVPAYQLPFIQRCFWLFRMTNSPRGVRWSFRVGLRTCASFAVLISPFGKVKTSLTPVVPCHRTRPSFIASRLRWLFSHYLLLEAATLYMRCNPVFLSKVSVTSQGYILQCLNVAAIPCQLYAALTCVHCMLAVLAVSTNFSEPQAWPKPFGQWKDAYTVRRFWGKTWHQMVKRDLTLLGPHCPKRNPWDPVCTEDSSVDKPKECEPWGRRYRRLCYAFICSAFMHVCGDVVLQFRVWDDFSSTCASGTMGVPNLIGYSAPYFLLQPVGVLVEDAVVEVGKRMGLEEGTWTRMVGYAWVWVFTSFSLVFSVDGLKDAAQAGYPAGEGIGIGVTLIEVIVDRVFGVQVAPVMSSWLSGM</sequence>
<accession>A0A0D0A591</accession>
<dbReference type="GO" id="GO:0008374">
    <property type="term" value="F:O-acyltransferase activity"/>
    <property type="evidence" value="ECO:0007669"/>
    <property type="project" value="InterPro"/>
</dbReference>
<comment type="subcellular location">
    <subcellularLocation>
        <location evidence="1">Membrane</location>
        <topology evidence="1">Multi-pass membrane protein</topology>
    </subcellularLocation>
</comment>
<evidence type="ECO:0000256" key="6">
    <source>
        <dbReference type="ARBA" id="ARBA00022989"/>
    </source>
</evidence>
<evidence type="ECO:0000256" key="8">
    <source>
        <dbReference type="SAM" id="Phobius"/>
    </source>
</evidence>
<evidence type="ECO:0000313" key="11">
    <source>
        <dbReference type="Proteomes" id="UP000054018"/>
    </source>
</evidence>
<dbReference type="STRING" id="765257.A0A0D0A591"/>
<evidence type="ECO:0000256" key="5">
    <source>
        <dbReference type="ARBA" id="ARBA00022692"/>
    </source>
</evidence>
<evidence type="ECO:0000259" key="9">
    <source>
        <dbReference type="Pfam" id="PF13813"/>
    </source>
</evidence>
<evidence type="ECO:0000256" key="3">
    <source>
        <dbReference type="ARBA" id="ARBA00007282"/>
    </source>
</evidence>
<proteinExistence type="inferred from homology"/>
<keyword evidence="7 8" id="KW-0472">Membrane</keyword>
<evidence type="ECO:0000256" key="4">
    <source>
        <dbReference type="ARBA" id="ARBA00022679"/>
    </source>
</evidence>
<feature type="domain" description="Wax synthase" evidence="9">
    <location>
        <begin position="230"/>
        <end position="317"/>
    </location>
</feature>
<keyword evidence="6 8" id="KW-1133">Transmembrane helix</keyword>
<keyword evidence="4" id="KW-0808">Transferase</keyword>
<evidence type="ECO:0000256" key="7">
    <source>
        <dbReference type="ARBA" id="ARBA00023136"/>
    </source>
</evidence>